<protein>
    <recommendedName>
        <fullName evidence="11">DNA polymerase III subunit gamma/tau</fullName>
        <ecNumber evidence="11">2.7.7.7</ecNumber>
    </recommendedName>
</protein>
<dbReference type="SUPFAM" id="SSF48019">
    <property type="entry name" value="post-AAA+ oligomerization domain-like"/>
    <property type="match status" value="1"/>
</dbReference>
<dbReference type="Gene3D" id="1.20.272.10">
    <property type="match status" value="1"/>
</dbReference>
<dbReference type="GO" id="GO:0046872">
    <property type="term" value="F:metal ion binding"/>
    <property type="evidence" value="ECO:0007669"/>
    <property type="project" value="UniProtKB-KW"/>
</dbReference>
<feature type="region of interest" description="Disordered" evidence="12">
    <location>
        <begin position="385"/>
        <end position="435"/>
    </location>
</feature>
<dbReference type="GO" id="GO:0003677">
    <property type="term" value="F:DNA binding"/>
    <property type="evidence" value="ECO:0007669"/>
    <property type="project" value="InterPro"/>
</dbReference>
<evidence type="ECO:0000256" key="11">
    <source>
        <dbReference type="RuleBase" id="RU364063"/>
    </source>
</evidence>
<dbReference type="EMBL" id="CP000482">
    <property type="protein sequence ID" value="ABK97935.1"/>
    <property type="molecule type" value="Genomic_DNA"/>
</dbReference>
<dbReference type="Pfam" id="PF12169">
    <property type="entry name" value="DNA_pol3_gamma3"/>
    <property type="match status" value="1"/>
</dbReference>
<dbReference type="KEGG" id="ppd:Ppro_0301"/>
<dbReference type="GO" id="GO:0003887">
    <property type="term" value="F:DNA-directed DNA polymerase activity"/>
    <property type="evidence" value="ECO:0007669"/>
    <property type="project" value="UniProtKB-KW"/>
</dbReference>
<sequence>MSNGTHYEVLARKYRPQTLSELTGQEHVSRTLQNAIDSGRVAHAFLFSGARGVGKTSTARILAKALNCERGVSTEPCNTCPLCIEITKGTSTDVFEIDGASNTGVDDIRELRDNAKYLPSHSRYKIFIIDEVHMLSTNAFNALLKTLEEPPEHVKFIFATTEPHKLPITILSRCQRFDFKRIPLAKIIGRLRQIADAEGISINDSALALIARKGDGSMRDSLTAFDQVLACCGSNVSDEDTATLIGAVDRRLLANISAAIFAADTQAVLAGIRQVDEVGYNLRQFCQELIEQLRNLMVVSSVRKPEEILDLSAPELDDLRRQANGFSSQDIQRRLTLLIRADGEMAHASFPRLVLEIALLKAATLEPVIPIQELLEKLQALESGTTWTTPSPRDSVRMPPVGEQRQQQPTERPQQQPAAASVPPEPSAPPAPEKLRDTALPSWERFVSFASEKDPALGSVLEHGSPIRQEAGLMEIGFPAGSYYLANIQDTDSIAQLRALAREFTGQETNIRIQSIARETAGAPPSLAEKKKSDREQRQQELKQEVNEHPLVREALRIFGGTITEIREA</sequence>
<dbReference type="AlphaFoldDB" id="A1AKR5"/>
<dbReference type="GO" id="GO:0009360">
    <property type="term" value="C:DNA polymerase III complex"/>
    <property type="evidence" value="ECO:0007669"/>
    <property type="project" value="InterPro"/>
</dbReference>
<dbReference type="EC" id="2.7.7.7" evidence="11"/>
<dbReference type="Pfam" id="PF22608">
    <property type="entry name" value="DNAX_ATPase_lid"/>
    <property type="match status" value="1"/>
</dbReference>
<dbReference type="PRINTS" id="PR00300">
    <property type="entry name" value="CLPPROTEASEA"/>
</dbReference>
<evidence type="ECO:0000256" key="9">
    <source>
        <dbReference type="ARBA" id="ARBA00022932"/>
    </source>
</evidence>
<evidence type="ECO:0000256" key="4">
    <source>
        <dbReference type="ARBA" id="ARBA00022705"/>
    </source>
</evidence>
<dbReference type="PANTHER" id="PTHR11669:SF0">
    <property type="entry name" value="PROTEIN STICHEL-LIKE 2"/>
    <property type="match status" value="1"/>
</dbReference>
<evidence type="ECO:0000256" key="12">
    <source>
        <dbReference type="SAM" id="MobiDB-lite"/>
    </source>
</evidence>
<feature type="compositionally biased region" description="Low complexity" evidence="12">
    <location>
        <begin position="403"/>
        <end position="422"/>
    </location>
</feature>
<dbReference type="SUPFAM" id="SSF52540">
    <property type="entry name" value="P-loop containing nucleoside triphosphate hydrolases"/>
    <property type="match status" value="1"/>
</dbReference>
<dbReference type="InterPro" id="IPR003593">
    <property type="entry name" value="AAA+_ATPase"/>
</dbReference>
<dbReference type="OrthoDB" id="9810148at2"/>
<dbReference type="GO" id="GO:0005524">
    <property type="term" value="F:ATP binding"/>
    <property type="evidence" value="ECO:0007669"/>
    <property type="project" value="UniProtKB-KW"/>
</dbReference>
<keyword evidence="5" id="KW-0479">Metal-binding</keyword>
<organism evidence="14 15">
    <name type="scientific">Pelobacter propionicus (strain DSM 2379 / NBRC 103807 / OttBd1)</name>
    <dbReference type="NCBI Taxonomy" id="338966"/>
    <lineage>
        <taxon>Bacteria</taxon>
        <taxon>Pseudomonadati</taxon>
        <taxon>Thermodesulfobacteriota</taxon>
        <taxon>Desulfuromonadia</taxon>
        <taxon>Desulfuromonadales</taxon>
        <taxon>Desulfuromonadaceae</taxon>
        <taxon>Pelobacter</taxon>
    </lineage>
</organism>
<comment type="subunit">
    <text evidence="11">DNA polymerase III contains a core (composed of alpha, epsilon and theta chains) that associates with a tau subunit. This core dimerizes to form the POLIII' complex. PolIII' associates with the gamma complex (composed of gamma, delta, delta', psi and chi chains) and with the beta chain to form the complete DNA polymerase III complex.</text>
</comment>
<evidence type="ECO:0000313" key="15">
    <source>
        <dbReference type="Proteomes" id="UP000006732"/>
    </source>
</evidence>
<dbReference type="CDD" id="cd00009">
    <property type="entry name" value="AAA"/>
    <property type="match status" value="1"/>
</dbReference>
<dbReference type="NCBIfam" id="TIGR02397">
    <property type="entry name" value="dnaX_nterm"/>
    <property type="match status" value="1"/>
</dbReference>
<keyword evidence="2 11" id="KW-0808">Transferase</keyword>
<comment type="similarity">
    <text evidence="1 11">Belongs to the DnaX/STICHEL family.</text>
</comment>
<evidence type="ECO:0000256" key="3">
    <source>
        <dbReference type="ARBA" id="ARBA00022695"/>
    </source>
</evidence>
<feature type="compositionally biased region" description="Basic and acidic residues" evidence="12">
    <location>
        <begin position="528"/>
        <end position="547"/>
    </location>
</feature>
<evidence type="ECO:0000256" key="5">
    <source>
        <dbReference type="ARBA" id="ARBA00022723"/>
    </source>
</evidence>
<dbReference type="Pfam" id="PF13177">
    <property type="entry name" value="DNA_pol3_delta2"/>
    <property type="match status" value="1"/>
</dbReference>
<dbReference type="Gene3D" id="1.10.8.60">
    <property type="match status" value="1"/>
</dbReference>
<evidence type="ECO:0000313" key="14">
    <source>
        <dbReference type="EMBL" id="ABK97935.1"/>
    </source>
</evidence>
<evidence type="ECO:0000256" key="7">
    <source>
        <dbReference type="ARBA" id="ARBA00022833"/>
    </source>
</evidence>
<keyword evidence="15" id="KW-1185">Reference proteome</keyword>
<comment type="function">
    <text evidence="11">DNA polymerase III is a complex, multichain enzyme responsible for most of the replicative synthesis in bacteria. This DNA polymerase also exhibits 3' to 5' exonuclease activity.</text>
</comment>
<dbReference type="InterPro" id="IPR001270">
    <property type="entry name" value="ClpA/B"/>
</dbReference>
<comment type="catalytic activity">
    <reaction evidence="10 11">
        <text>DNA(n) + a 2'-deoxyribonucleoside 5'-triphosphate = DNA(n+1) + diphosphate</text>
        <dbReference type="Rhea" id="RHEA:22508"/>
        <dbReference type="Rhea" id="RHEA-COMP:17339"/>
        <dbReference type="Rhea" id="RHEA-COMP:17340"/>
        <dbReference type="ChEBI" id="CHEBI:33019"/>
        <dbReference type="ChEBI" id="CHEBI:61560"/>
        <dbReference type="ChEBI" id="CHEBI:173112"/>
        <dbReference type="EC" id="2.7.7.7"/>
    </reaction>
</comment>
<feature type="compositionally biased region" description="Pro residues" evidence="12">
    <location>
        <begin position="423"/>
        <end position="432"/>
    </location>
</feature>
<dbReference type="InterPro" id="IPR027417">
    <property type="entry name" value="P-loop_NTPase"/>
</dbReference>
<evidence type="ECO:0000256" key="6">
    <source>
        <dbReference type="ARBA" id="ARBA00022741"/>
    </source>
</evidence>
<evidence type="ECO:0000256" key="8">
    <source>
        <dbReference type="ARBA" id="ARBA00022840"/>
    </source>
</evidence>
<evidence type="ECO:0000256" key="2">
    <source>
        <dbReference type="ARBA" id="ARBA00022679"/>
    </source>
</evidence>
<keyword evidence="6 11" id="KW-0547">Nucleotide-binding</keyword>
<dbReference type="InterPro" id="IPR022754">
    <property type="entry name" value="DNA_pol_III_gamma-3"/>
</dbReference>
<keyword evidence="4 11" id="KW-0235">DNA replication</keyword>
<accession>A1AKR5</accession>
<dbReference type="FunFam" id="1.10.8.60:FF:000013">
    <property type="entry name" value="DNA polymerase III subunit gamma/tau"/>
    <property type="match status" value="1"/>
</dbReference>
<feature type="domain" description="AAA+ ATPase" evidence="13">
    <location>
        <begin position="41"/>
        <end position="183"/>
    </location>
</feature>
<evidence type="ECO:0000256" key="10">
    <source>
        <dbReference type="ARBA" id="ARBA00049244"/>
    </source>
</evidence>
<dbReference type="CDD" id="cd18137">
    <property type="entry name" value="HLD_clamp_pol_III_gamma_tau"/>
    <property type="match status" value="1"/>
</dbReference>
<proteinExistence type="inferred from homology"/>
<reference evidence="14 15" key="1">
    <citation type="submission" date="2006-10" db="EMBL/GenBank/DDBJ databases">
        <title>Complete sequence of chromosome of Pelobacter propionicus DSM 2379.</title>
        <authorList>
            <consortium name="US DOE Joint Genome Institute"/>
            <person name="Copeland A."/>
            <person name="Lucas S."/>
            <person name="Lapidus A."/>
            <person name="Barry K."/>
            <person name="Detter J.C."/>
            <person name="Glavina del Rio T."/>
            <person name="Hammon N."/>
            <person name="Israni S."/>
            <person name="Dalin E."/>
            <person name="Tice H."/>
            <person name="Pitluck S."/>
            <person name="Saunders E."/>
            <person name="Brettin T."/>
            <person name="Bruce D."/>
            <person name="Han C."/>
            <person name="Tapia R."/>
            <person name="Schmutz J."/>
            <person name="Larimer F."/>
            <person name="Land M."/>
            <person name="Hauser L."/>
            <person name="Kyrpides N."/>
            <person name="Kim E."/>
            <person name="Lovley D."/>
            <person name="Richardson P."/>
        </authorList>
    </citation>
    <scope>NUCLEOTIDE SEQUENCE [LARGE SCALE GENOMIC DNA]</scope>
    <source>
        <strain evidence="15">DSM 2379 / NBRC 103807 / OttBd1</strain>
    </source>
</reference>
<dbReference type="SMART" id="SM00382">
    <property type="entry name" value="AAA"/>
    <property type="match status" value="1"/>
</dbReference>
<keyword evidence="7" id="KW-0862">Zinc</keyword>
<feature type="region of interest" description="Disordered" evidence="12">
    <location>
        <begin position="519"/>
        <end position="547"/>
    </location>
</feature>
<dbReference type="NCBIfam" id="NF004046">
    <property type="entry name" value="PRK05563.1"/>
    <property type="match status" value="1"/>
</dbReference>
<dbReference type="FunFam" id="3.40.50.300:FF:000014">
    <property type="entry name" value="DNA polymerase III subunit gamma/tau"/>
    <property type="match status" value="1"/>
</dbReference>
<dbReference type="InterPro" id="IPR012763">
    <property type="entry name" value="DNA_pol_III_sug/sutau_N"/>
</dbReference>
<dbReference type="InterPro" id="IPR050238">
    <property type="entry name" value="DNA_Rep/Repair_Clamp_Loader"/>
</dbReference>
<gene>
    <name evidence="11" type="primary">dnaX</name>
    <name evidence="14" type="ordered locus">Ppro_0301</name>
</gene>
<keyword evidence="9 11" id="KW-0239">DNA-directed DNA polymerase</keyword>
<dbReference type="Gene3D" id="3.40.50.300">
    <property type="entry name" value="P-loop containing nucleotide triphosphate hydrolases"/>
    <property type="match status" value="1"/>
</dbReference>
<dbReference type="RefSeq" id="WP_011734249.1">
    <property type="nucleotide sequence ID" value="NC_008609.1"/>
</dbReference>
<dbReference type="InterPro" id="IPR008921">
    <property type="entry name" value="DNA_pol3_clamp-load_cplx_C"/>
</dbReference>
<dbReference type="PANTHER" id="PTHR11669">
    <property type="entry name" value="REPLICATION FACTOR C / DNA POLYMERASE III GAMMA-TAU SUBUNIT"/>
    <property type="match status" value="1"/>
</dbReference>
<dbReference type="Proteomes" id="UP000006732">
    <property type="component" value="Chromosome"/>
</dbReference>
<evidence type="ECO:0000259" key="13">
    <source>
        <dbReference type="SMART" id="SM00382"/>
    </source>
</evidence>
<keyword evidence="3 11" id="KW-0548">Nucleotidyltransferase</keyword>
<dbReference type="NCBIfam" id="NF011526">
    <property type="entry name" value="PRK14965.1"/>
    <property type="match status" value="1"/>
</dbReference>
<evidence type="ECO:0000256" key="1">
    <source>
        <dbReference type="ARBA" id="ARBA00006360"/>
    </source>
</evidence>
<dbReference type="GO" id="GO:0006261">
    <property type="term" value="P:DNA-templated DNA replication"/>
    <property type="evidence" value="ECO:0007669"/>
    <property type="project" value="TreeGrafter"/>
</dbReference>
<dbReference type="STRING" id="338966.Ppro_0301"/>
<keyword evidence="8 11" id="KW-0067">ATP-binding</keyword>
<dbReference type="HOGENOM" id="CLU_006229_0_3_7"/>
<dbReference type="InterPro" id="IPR045085">
    <property type="entry name" value="HLD_clamp_pol_III_gamma_tau"/>
</dbReference>
<name>A1AKR5_PELPD</name>
<dbReference type="eggNOG" id="COG2812">
    <property type="taxonomic scope" value="Bacteria"/>
</dbReference>